<dbReference type="Proteomes" id="UP000199239">
    <property type="component" value="Unassembled WGS sequence"/>
</dbReference>
<dbReference type="InterPro" id="IPR050884">
    <property type="entry name" value="CNP_phosphodiesterase-III"/>
</dbReference>
<evidence type="ECO:0000256" key="3">
    <source>
        <dbReference type="ARBA" id="ARBA00023004"/>
    </source>
</evidence>
<evidence type="ECO:0000256" key="1">
    <source>
        <dbReference type="ARBA" id="ARBA00022723"/>
    </source>
</evidence>
<protein>
    <submittedName>
        <fullName evidence="6">3',5'-cyclic AMP phosphodiesterase CpdA</fullName>
    </submittedName>
</protein>
<dbReference type="PANTHER" id="PTHR42988">
    <property type="entry name" value="PHOSPHOHYDROLASE"/>
    <property type="match status" value="1"/>
</dbReference>
<dbReference type="RefSeq" id="WP_093916323.1">
    <property type="nucleotide sequence ID" value="NZ_FPAJ01000003.1"/>
</dbReference>
<dbReference type="Gene3D" id="3.60.21.10">
    <property type="match status" value="1"/>
</dbReference>
<evidence type="ECO:0000259" key="5">
    <source>
        <dbReference type="Pfam" id="PF00149"/>
    </source>
</evidence>
<keyword evidence="2" id="KW-0378">Hydrolase</keyword>
<dbReference type="GO" id="GO:0046872">
    <property type="term" value="F:metal ion binding"/>
    <property type="evidence" value="ECO:0007669"/>
    <property type="project" value="UniProtKB-KW"/>
</dbReference>
<dbReference type="OrthoDB" id="651281at2"/>
<feature type="domain" description="Calcineurin-like phosphoesterase" evidence="5">
    <location>
        <begin position="3"/>
        <end position="189"/>
    </location>
</feature>
<accession>A0A1I6T879</accession>
<evidence type="ECO:0000313" key="6">
    <source>
        <dbReference type="EMBL" id="SFS85406.1"/>
    </source>
</evidence>
<name>A0A1I6T879_9RHOB</name>
<evidence type="ECO:0000256" key="4">
    <source>
        <dbReference type="ARBA" id="ARBA00025742"/>
    </source>
</evidence>
<proteinExistence type="inferred from homology"/>
<keyword evidence="7" id="KW-1185">Reference proteome</keyword>
<evidence type="ECO:0000313" key="7">
    <source>
        <dbReference type="Proteomes" id="UP000199239"/>
    </source>
</evidence>
<keyword evidence="1" id="KW-0479">Metal-binding</keyword>
<sequence>MSRVIHLSDLHFGRDRPDLLNPLQDSVNGLNADLVVISGDLTQRARHHQFENAKRFVDKVAAPVLIVPGNHDIPLHRPVTRFLAPFRRYKRWINADLTPQFETDDMVVIGVNSVDRFAWQAGRLSARRLRHACTAMERAPKHKARIIVMHHPLEHPVQTKKKPTRGAKQALDQLLSGGADMILSGHLHAWHAENFKVTSGTHSAVQLHAGTTLSTRLRGEPNDFNLIDISPTSFDIQRLSFDEDSQRFETTEARQFSRASLNS</sequence>
<dbReference type="InterPro" id="IPR029052">
    <property type="entry name" value="Metallo-depent_PP-like"/>
</dbReference>
<dbReference type="STRING" id="394264.SAMN04488040_2112"/>
<dbReference type="AlphaFoldDB" id="A0A1I6T879"/>
<dbReference type="SUPFAM" id="SSF56300">
    <property type="entry name" value="Metallo-dependent phosphatases"/>
    <property type="match status" value="1"/>
</dbReference>
<evidence type="ECO:0000256" key="2">
    <source>
        <dbReference type="ARBA" id="ARBA00022801"/>
    </source>
</evidence>
<dbReference type="InterPro" id="IPR004843">
    <property type="entry name" value="Calcineurin-like_PHP"/>
</dbReference>
<dbReference type="GO" id="GO:0016787">
    <property type="term" value="F:hydrolase activity"/>
    <property type="evidence" value="ECO:0007669"/>
    <property type="project" value="UniProtKB-KW"/>
</dbReference>
<reference evidence="7" key="1">
    <citation type="submission" date="2016-10" db="EMBL/GenBank/DDBJ databases">
        <authorList>
            <person name="Varghese N."/>
            <person name="Submissions S."/>
        </authorList>
    </citation>
    <scope>NUCLEOTIDE SEQUENCE [LARGE SCALE GENOMIC DNA]</scope>
    <source>
        <strain evidence="7">DSM 23422</strain>
    </source>
</reference>
<dbReference type="EMBL" id="FPAJ01000003">
    <property type="protein sequence ID" value="SFS85406.1"/>
    <property type="molecule type" value="Genomic_DNA"/>
</dbReference>
<comment type="similarity">
    <text evidence="4">Belongs to the cyclic nucleotide phosphodiesterase class-III family.</text>
</comment>
<dbReference type="PANTHER" id="PTHR42988:SF2">
    <property type="entry name" value="CYCLIC NUCLEOTIDE PHOSPHODIESTERASE CBUA0032-RELATED"/>
    <property type="match status" value="1"/>
</dbReference>
<dbReference type="Pfam" id="PF00149">
    <property type="entry name" value="Metallophos"/>
    <property type="match status" value="1"/>
</dbReference>
<organism evidence="6 7">
    <name type="scientific">Sulfitobacter marinus</name>
    <dbReference type="NCBI Taxonomy" id="394264"/>
    <lineage>
        <taxon>Bacteria</taxon>
        <taxon>Pseudomonadati</taxon>
        <taxon>Pseudomonadota</taxon>
        <taxon>Alphaproteobacteria</taxon>
        <taxon>Rhodobacterales</taxon>
        <taxon>Roseobacteraceae</taxon>
        <taxon>Sulfitobacter</taxon>
    </lineage>
</organism>
<keyword evidence="3" id="KW-0408">Iron</keyword>
<gene>
    <name evidence="6" type="ORF">SAMN04488040_2112</name>
</gene>